<dbReference type="Gene3D" id="3.30.565.10">
    <property type="entry name" value="Histidine kinase-like ATPase, C-terminal domain"/>
    <property type="match status" value="1"/>
</dbReference>
<evidence type="ECO:0000256" key="4">
    <source>
        <dbReference type="ARBA" id="ARBA00022777"/>
    </source>
</evidence>
<dbReference type="InterPro" id="IPR011990">
    <property type="entry name" value="TPR-like_helical_dom_sf"/>
</dbReference>
<reference evidence="9" key="1">
    <citation type="submission" date="2016-10" db="EMBL/GenBank/DDBJ databases">
        <authorList>
            <person name="Varghese N."/>
            <person name="Submissions S."/>
        </authorList>
    </citation>
    <scope>NUCLEOTIDE SEQUENCE [LARGE SCALE GENOMIC DNA]</scope>
    <source>
        <strain evidence="9">DSM 17072</strain>
    </source>
</reference>
<dbReference type="InterPro" id="IPR003594">
    <property type="entry name" value="HATPase_dom"/>
</dbReference>
<dbReference type="PROSITE" id="PS50109">
    <property type="entry name" value="HIS_KIN"/>
    <property type="match status" value="1"/>
</dbReference>
<keyword evidence="3" id="KW-0808">Transferase</keyword>
<dbReference type="EMBL" id="FNKL01000002">
    <property type="protein sequence ID" value="SDQ46302.1"/>
    <property type="molecule type" value="Genomic_DNA"/>
</dbReference>
<evidence type="ECO:0000256" key="6">
    <source>
        <dbReference type="SAM" id="Phobius"/>
    </source>
</evidence>
<evidence type="ECO:0000313" key="9">
    <source>
        <dbReference type="Proteomes" id="UP000199627"/>
    </source>
</evidence>
<organism evidence="8 9">
    <name type="scientific">Chryseobacterium soldanellicola</name>
    <dbReference type="NCBI Taxonomy" id="311333"/>
    <lineage>
        <taxon>Bacteria</taxon>
        <taxon>Pseudomonadati</taxon>
        <taxon>Bacteroidota</taxon>
        <taxon>Flavobacteriia</taxon>
        <taxon>Flavobacteriales</taxon>
        <taxon>Weeksellaceae</taxon>
        <taxon>Chryseobacterium group</taxon>
        <taxon>Chryseobacterium</taxon>
    </lineage>
</organism>
<dbReference type="PANTHER" id="PTHR24421">
    <property type="entry name" value="NITRATE/NITRITE SENSOR PROTEIN NARX-RELATED"/>
    <property type="match status" value="1"/>
</dbReference>
<dbReference type="Pfam" id="PF02518">
    <property type="entry name" value="HATPase_c"/>
    <property type="match status" value="1"/>
</dbReference>
<keyword evidence="6" id="KW-0812">Transmembrane</keyword>
<dbReference type="Pfam" id="PF13181">
    <property type="entry name" value="TPR_8"/>
    <property type="match status" value="1"/>
</dbReference>
<protein>
    <recommendedName>
        <fullName evidence="2">histidine kinase</fullName>
        <ecNumber evidence="2">2.7.13.3</ecNumber>
    </recommendedName>
</protein>
<evidence type="ECO:0000313" key="8">
    <source>
        <dbReference type="EMBL" id="SDQ46302.1"/>
    </source>
</evidence>
<dbReference type="InterPro" id="IPR005467">
    <property type="entry name" value="His_kinase_dom"/>
</dbReference>
<dbReference type="InterPro" id="IPR036890">
    <property type="entry name" value="HATPase_C_sf"/>
</dbReference>
<dbReference type="CDD" id="cd16917">
    <property type="entry name" value="HATPase_UhpB-NarQ-NarX-like"/>
    <property type="match status" value="1"/>
</dbReference>
<keyword evidence="6" id="KW-0472">Membrane</keyword>
<name>A0A1H1B334_9FLAO</name>
<keyword evidence="6" id="KW-1133">Transmembrane helix</keyword>
<dbReference type="Gene3D" id="1.25.40.10">
    <property type="entry name" value="Tetratricopeptide repeat domain"/>
    <property type="match status" value="1"/>
</dbReference>
<dbReference type="SMART" id="SM00028">
    <property type="entry name" value="TPR"/>
    <property type="match status" value="2"/>
</dbReference>
<feature type="domain" description="Histidine kinase" evidence="7">
    <location>
        <begin position="451"/>
        <end position="541"/>
    </location>
</feature>
<keyword evidence="5" id="KW-0902">Two-component regulatory system</keyword>
<dbReference type="SUPFAM" id="SSF55874">
    <property type="entry name" value="ATPase domain of HSP90 chaperone/DNA topoisomerase II/histidine kinase"/>
    <property type="match status" value="1"/>
</dbReference>
<dbReference type="AlphaFoldDB" id="A0A1H1B334"/>
<dbReference type="GO" id="GO:0004673">
    <property type="term" value="F:protein histidine kinase activity"/>
    <property type="evidence" value="ECO:0007669"/>
    <property type="project" value="UniProtKB-EC"/>
</dbReference>
<evidence type="ECO:0000256" key="2">
    <source>
        <dbReference type="ARBA" id="ARBA00012438"/>
    </source>
</evidence>
<dbReference type="SMART" id="SM00387">
    <property type="entry name" value="HATPase_c"/>
    <property type="match status" value="1"/>
</dbReference>
<dbReference type="InterPro" id="IPR050482">
    <property type="entry name" value="Sensor_HK_TwoCompSys"/>
</dbReference>
<evidence type="ECO:0000259" key="7">
    <source>
        <dbReference type="PROSITE" id="PS50109"/>
    </source>
</evidence>
<gene>
    <name evidence="8" type="ORF">SAMN05421664_1695</name>
</gene>
<dbReference type="PANTHER" id="PTHR24421:SF10">
    <property type="entry name" value="NITRATE_NITRITE SENSOR PROTEIN NARQ"/>
    <property type="match status" value="1"/>
</dbReference>
<evidence type="ECO:0000256" key="1">
    <source>
        <dbReference type="ARBA" id="ARBA00000085"/>
    </source>
</evidence>
<sequence length="544" mass="62892">MGLFSCKKENKTTEPDLSTNFFFDKAKGYYNKNILDSAFYNFNLAKNSFLDNKDSIGAARALANMAQIQTSKGDFFGSIKTSLESNKFLKDEKDITVTKTLTSNYNNMAIASNNLKVFDSAYIYYKKALGYANNNEDRYTCYNNIGDVLISQGNLKLAKEYLKKAILTNSSSNYSRAINNFAKAKYLDDKNYNPVPEFYKALEIREKTNDQWGKNSSFETLSEYYLNRDKNLSLDFAKRMLQTAIQNKSFDDQVIALQKIITLDPKNYLENFKRFNYINDSIQIARSRDKNQFAVVRYDLEAKNATYQRLKAKSFKQDIGIVSLILILIGGSFWYRRRQKRLKQENELKIKNNQLKISKKVHDVVANGIYQVMTKIENQENIDKNEMLDELEFVYEKSRDISYEKHDSKNEEKDFSKKISTLIGSFNNENVKTYLVGNNENIWKNLSESHQDEVYQIIRELLVNMKKHSQAKFTSLKFEKNDNALKIKYTDNGVGISDLNQQKGTGIYNTENRIETIGGDITFEKNPTGGLIIQITIPIQSKYV</sequence>
<feature type="transmembrane region" description="Helical" evidence="6">
    <location>
        <begin position="319"/>
        <end position="335"/>
    </location>
</feature>
<proteinExistence type="predicted"/>
<dbReference type="InterPro" id="IPR019734">
    <property type="entry name" value="TPR_rpt"/>
</dbReference>
<keyword evidence="4" id="KW-0418">Kinase</keyword>
<dbReference type="STRING" id="311333.SAMN05421664_1695"/>
<accession>A0A1H1B334</accession>
<evidence type="ECO:0000256" key="3">
    <source>
        <dbReference type="ARBA" id="ARBA00022679"/>
    </source>
</evidence>
<evidence type="ECO:0000256" key="5">
    <source>
        <dbReference type="ARBA" id="ARBA00023012"/>
    </source>
</evidence>
<dbReference type="Proteomes" id="UP000199627">
    <property type="component" value="Unassembled WGS sequence"/>
</dbReference>
<comment type="catalytic activity">
    <reaction evidence="1">
        <text>ATP + protein L-histidine = ADP + protein N-phospho-L-histidine.</text>
        <dbReference type="EC" id="2.7.13.3"/>
    </reaction>
</comment>
<dbReference type="EC" id="2.7.13.3" evidence="2"/>
<dbReference type="GO" id="GO:0000160">
    <property type="term" value="P:phosphorelay signal transduction system"/>
    <property type="evidence" value="ECO:0007669"/>
    <property type="project" value="UniProtKB-KW"/>
</dbReference>
<keyword evidence="9" id="KW-1185">Reference proteome</keyword>
<dbReference type="SUPFAM" id="SSF48452">
    <property type="entry name" value="TPR-like"/>
    <property type="match status" value="1"/>
</dbReference>